<reference evidence="3" key="1">
    <citation type="journal article" date="2023" name="Mol. Phylogenet. Evol.">
        <title>Genome-scale phylogeny and comparative genomics of the fungal order Sordariales.</title>
        <authorList>
            <person name="Hensen N."/>
            <person name="Bonometti L."/>
            <person name="Westerberg I."/>
            <person name="Brannstrom I.O."/>
            <person name="Guillou S."/>
            <person name="Cros-Aarteil S."/>
            <person name="Calhoun S."/>
            <person name="Haridas S."/>
            <person name="Kuo A."/>
            <person name="Mondo S."/>
            <person name="Pangilinan J."/>
            <person name="Riley R."/>
            <person name="LaButti K."/>
            <person name="Andreopoulos B."/>
            <person name="Lipzen A."/>
            <person name="Chen C."/>
            <person name="Yan M."/>
            <person name="Daum C."/>
            <person name="Ng V."/>
            <person name="Clum A."/>
            <person name="Steindorff A."/>
            <person name="Ohm R.A."/>
            <person name="Martin F."/>
            <person name="Silar P."/>
            <person name="Natvig D.O."/>
            <person name="Lalanne C."/>
            <person name="Gautier V."/>
            <person name="Ament-Velasquez S.L."/>
            <person name="Kruys A."/>
            <person name="Hutchinson M.I."/>
            <person name="Powell A.J."/>
            <person name="Barry K."/>
            <person name="Miller A.N."/>
            <person name="Grigoriev I.V."/>
            <person name="Debuchy R."/>
            <person name="Gladieux P."/>
            <person name="Hiltunen Thoren M."/>
            <person name="Johannesson H."/>
        </authorList>
    </citation>
    <scope>NUCLEOTIDE SEQUENCE</scope>
    <source>
        <strain evidence="3">CBS 560.94</strain>
    </source>
</reference>
<dbReference type="AlphaFoldDB" id="A0AAE0MPH4"/>
<dbReference type="EMBL" id="JAUEPP010000007">
    <property type="protein sequence ID" value="KAK3338750.1"/>
    <property type="molecule type" value="Genomic_DNA"/>
</dbReference>
<evidence type="ECO:0000256" key="1">
    <source>
        <dbReference type="SAM" id="MobiDB-lite"/>
    </source>
</evidence>
<evidence type="ECO:0000313" key="3">
    <source>
        <dbReference type="EMBL" id="KAK3338750.1"/>
    </source>
</evidence>
<keyword evidence="4" id="KW-1185">Reference proteome</keyword>
<feature type="signal peptide" evidence="2">
    <location>
        <begin position="1"/>
        <end position="16"/>
    </location>
</feature>
<reference evidence="3" key="2">
    <citation type="submission" date="2023-06" db="EMBL/GenBank/DDBJ databases">
        <authorList>
            <consortium name="Lawrence Berkeley National Laboratory"/>
            <person name="Haridas S."/>
            <person name="Hensen N."/>
            <person name="Bonometti L."/>
            <person name="Westerberg I."/>
            <person name="Brannstrom I.O."/>
            <person name="Guillou S."/>
            <person name="Cros-Aarteil S."/>
            <person name="Calhoun S."/>
            <person name="Kuo A."/>
            <person name="Mondo S."/>
            <person name="Pangilinan J."/>
            <person name="Riley R."/>
            <person name="Labutti K."/>
            <person name="Andreopoulos B."/>
            <person name="Lipzen A."/>
            <person name="Chen C."/>
            <person name="Yanf M."/>
            <person name="Daum C."/>
            <person name="Ng V."/>
            <person name="Clum A."/>
            <person name="Steindorff A."/>
            <person name="Ohm R."/>
            <person name="Martin F."/>
            <person name="Silar P."/>
            <person name="Natvig D."/>
            <person name="Lalanne C."/>
            <person name="Gautier V."/>
            <person name="Ament-Velasquez S.L."/>
            <person name="Kruys A."/>
            <person name="Hutchinson M.I."/>
            <person name="Powell A.J."/>
            <person name="Barry K."/>
            <person name="Miller A.N."/>
            <person name="Grigoriev I.V."/>
            <person name="Debuchy R."/>
            <person name="Gladieux P."/>
            <person name="Thoren M.H."/>
            <person name="Johannesson H."/>
        </authorList>
    </citation>
    <scope>NUCLEOTIDE SEQUENCE</scope>
    <source>
        <strain evidence="3">CBS 560.94</strain>
    </source>
</reference>
<feature type="region of interest" description="Disordered" evidence="1">
    <location>
        <begin position="31"/>
        <end position="66"/>
    </location>
</feature>
<evidence type="ECO:0008006" key="5">
    <source>
        <dbReference type="Google" id="ProtNLM"/>
    </source>
</evidence>
<comment type="caution">
    <text evidence="3">The sequence shown here is derived from an EMBL/GenBank/DDBJ whole genome shotgun (WGS) entry which is preliminary data.</text>
</comment>
<protein>
    <recommendedName>
        <fullName evidence="5">Secreted protein</fullName>
    </recommendedName>
</protein>
<feature type="chain" id="PRO_5042254409" description="Secreted protein" evidence="2">
    <location>
        <begin position="17"/>
        <end position="84"/>
    </location>
</feature>
<dbReference type="Proteomes" id="UP001278500">
    <property type="component" value="Unassembled WGS sequence"/>
</dbReference>
<dbReference type="RefSeq" id="XP_062678110.1">
    <property type="nucleotide sequence ID" value="XM_062829814.1"/>
</dbReference>
<proteinExistence type="predicted"/>
<name>A0AAE0MPH4_9PEZI</name>
<keyword evidence="2" id="KW-0732">Signal</keyword>
<gene>
    <name evidence="3" type="ORF">B0H65DRAFT_551528</name>
</gene>
<organism evidence="3 4">
    <name type="scientific">Neurospora tetraspora</name>
    <dbReference type="NCBI Taxonomy" id="94610"/>
    <lineage>
        <taxon>Eukaryota</taxon>
        <taxon>Fungi</taxon>
        <taxon>Dikarya</taxon>
        <taxon>Ascomycota</taxon>
        <taxon>Pezizomycotina</taxon>
        <taxon>Sordariomycetes</taxon>
        <taxon>Sordariomycetidae</taxon>
        <taxon>Sordariales</taxon>
        <taxon>Sordariaceae</taxon>
        <taxon>Neurospora</taxon>
    </lineage>
</organism>
<sequence>MTLWLILFAARNATDTEFLAIARNPLSPVATNDMELTKDGNQQQSARKEHQQETRTPCPWPADDDFENINTKTKQAIAVEVDVK</sequence>
<evidence type="ECO:0000256" key="2">
    <source>
        <dbReference type="SAM" id="SignalP"/>
    </source>
</evidence>
<accession>A0AAE0MPH4</accession>
<evidence type="ECO:0000313" key="4">
    <source>
        <dbReference type="Proteomes" id="UP001278500"/>
    </source>
</evidence>
<dbReference type="GeneID" id="87866968"/>